<name>A0A1Y1S630_9MICR</name>
<sequence length="74" mass="8977">MSEKKLFIKFERVKNIGRIETEYKKIKKELAELQGEIERIREERGKINLEKITARRKQLETEYTNMIDGMDLFK</sequence>
<dbReference type="AlphaFoldDB" id="A0A1Y1S630"/>
<dbReference type="Proteomes" id="UP000192639">
    <property type="component" value="Unassembled WGS sequence"/>
</dbReference>
<organism evidence="2 3">
    <name type="scientific">Enterospora canceri</name>
    <dbReference type="NCBI Taxonomy" id="1081671"/>
    <lineage>
        <taxon>Eukaryota</taxon>
        <taxon>Fungi</taxon>
        <taxon>Fungi incertae sedis</taxon>
        <taxon>Microsporidia</taxon>
        <taxon>Enterocytozoonidae</taxon>
        <taxon>Enterospora</taxon>
    </lineage>
</organism>
<proteinExistence type="predicted"/>
<gene>
    <name evidence="2" type="ORF">ECANGB1_1441</name>
</gene>
<protein>
    <submittedName>
        <fullName evidence="2">Uncharacterized protein</fullName>
    </submittedName>
</protein>
<comment type="caution">
    <text evidence="2">The sequence shown here is derived from an EMBL/GenBank/DDBJ whole genome shotgun (WGS) entry which is preliminary data.</text>
</comment>
<accession>A0A1Y1S630</accession>
<keyword evidence="3" id="KW-1185">Reference proteome</keyword>
<evidence type="ECO:0000313" key="2">
    <source>
        <dbReference type="EMBL" id="ORD93867.1"/>
    </source>
</evidence>
<dbReference type="VEuPathDB" id="MicrosporidiaDB:ECANGB1_1441"/>
<keyword evidence="1" id="KW-0175">Coiled coil</keyword>
<reference evidence="2 3" key="1">
    <citation type="journal article" date="2017" name="Environ. Microbiol.">
        <title>Decay of the glycolytic pathway and adaptation to intranuclear parasitism within Enterocytozoonidae microsporidia.</title>
        <authorList>
            <person name="Wiredu Boakye D."/>
            <person name="Jaroenlak P."/>
            <person name="Prachumwat A."/>
            <person name="Williams T.A."/>
            <person name="Bateman K.S."/>
            <person name="Itsathitphaisarn O."/>
            <person name="Sritunyalucksana K."/>
            <person name="Paszkiewicz K.H."/>
            <person name="Moore K.A."/>
            <person name="Stentiford G.D."/>
            <person name="Williams B.A."/>
        </authorList>
    </citation>
    <scope>NUCLEOTIDE SEQUENCE [LARGE SCALE GENOMIC DNA]</scope>
    <source>
        <strain evidence="2 3">GB1</strain>
    </source>
</reference>
<evidence type="ECO:0000256" key="1">
    <source>
        <dbReference type="SAM" id="Coils"/>
    </source>
</evidence>
<evidence type="ECO:0000313" key="3">
    <source>
        <dbReference type="Proteomes" id="UP000192639"/>
    </source>
</evidence>
<dbReference type="EMBL" id="LWDP01000042">
    <property type="protein sequence ID" value="ORD93867.1"/>
    <property type="molecule type" value="Genomic_DNA"/>
</dbReference>
<feature type="coiled-coil region" evidence="1">
    <location>
        <begin position="16"/>
        <end position="62"/>
    </location>
</feature>